<feature type="transmembrane region" description="Helical" evidence="1">
    <location>
        <begin position="5"/>
        <end position="21"/>
    </location>
</feature>
<name>A0ABW4RGB4_9BACL</name>
<keyword evidence="1" id="KW-0812">Transmembrane</keyword>
<proteinExistence type="predicted"/>
<organism evidence="2 3">
    <name type="scientific">Paenibacillus wenxiniae</name>
    <dbReference type="NCBI Taxonomy" id="1636843"/>
    <lineage>
        <taxon>Bacteria</taxon>
        <taxon>Bacillati</taxon>
        <taxon>Bacillota</taxon>
        <taxon>Bacilli</taxon>
        <taxon>Bacillales</taxon>
        <taxon>Paenibacillaceae</taxon>
        <taxon>Paenibacillus</taxon>
    </lineage>
</organism>
<evidence type="ECO:0008006" key="4">
    <source>
        <dbReference type="Google" id="ProtNLM"/>
    </source>
</evidence>
<evidence type="ECO:0000313" key="2">
    <source>
        <dbReference type="EMBL" id="MFD1885211.1"/>
    </source>
</evidence>
<dbReference type="RefSeq" id="WP_347326059.1">
    <property type="nucleotide sequence ID" value="NZ_JBCGUH010000008.1"/>
</dbReference>
<feature type="transmembrane region" description="Helical" evidence="1">
    <location>
        <begin position="27"/>
        <end position="45"/>
    </location>
</feature>
<keyword evidence="1" id="KW-1133">Transmembrane helix</keyword>
<gene>
    <name evidence="2" type="ORF">ACFSC9_06690</name>
</gene>
<accession>A0ABW4RGB4</accession>
<keyword evidence="1" id="KW-0472">Membrane</keyword>
<evidence type="ECO:0000256" key="1">
    <source>
        <dbReference type="SAM" id="Phobius"/>
    </source>
</evidence>
<comment type="caution">
    <text evidence="2">The sequence shown here is derived from an EMBL/GenBank/DDBJ whole genome shotgun (WGS) entry which is preliminary data.</text>
</comment>
<protein>
    <recommendedName>
        <fullName evidence="4">Septation ring formation regulator EzrA</fullName>
    </recommendedName>
</protein>
<dbReference type="EMBL" id="JBHUEH010000011">
    <property type="protein sequence ID" value="MFD1885211.1"/>
    <property type="molecule type" value="Genomic_DNA"/>
</dbReference>
<sequence>MPWIIGIILFFAILNWIFEFISSIGTAGWISIGCLLLLWIISMIWRVERKHRKWLSDIEDAILSRQDQISGLIVRIVRLLDEIKPFDEMTRGESGKQIKEIDRQLTRMLVELNRFLEDELKQEKNWRFHQSELAELLKIADQQFEEYSEQFNDQHKKFEHIAETERQVLDNLRIAEQTIVEAEQTFISLQHELGSSLPMMQSDFETAREWLAQAREIRYQDPLRAEELADYASKKSKQLLQDVYDLNTFNEFATQLPERLERTAQQIKQDMEQYGLHLANHRPTDELHHLRSLLPQLHQYVLEGNSMKARHLWHDLNQRLHTLAELPARQLELKKQYERQITSIRKQMDRIKQDYHRLYSTWTACTERYLTIYGKDMAETYVDIESVLSDQIDGLDQARRLSLAENDQEAIQQLKGITRVLETCEHVLLETERNIQMLPRLEQQQQLEQLNARYEVAHALNFSKLKFITRTTLQNNHQRFNYEIKQYIEQGLYDKAQQQLSEFGRDVKQLEQL</sequence>
<evidence type="ECO:0000313" key="3">
    <source>
        <dbReference type="Proteomes" id="UP001597233"/>
    </source>
</evidence>
<reference evidence="3" key="1">
    <citation type="journal article" date="2019" name="Int. J. Syst. Evol. Microbiol.">
        <title>The Global Catalogue of Microorganisms (GCM) 10K type strain sequencing project: providing services to taxonomists for standard genome sequencing and annotation.</title>
        <authorList>
            <consortium name="The Broad Institute Genomics Platform"/>
            <consortium name="The Broad Institute Genome Sequencing Center for Infectious Disease"/>
            <person name="Wu L."/>
            <person name="Ma J."/>
        </authorList>
    </citation>
    <scope>NUCLEOTIDE SEQUENCE [LARGE SCALE GENOMIC DNA]</scope>
    <source>
        <strain evidence="3">CCUG 54950</strain>
    </source>
</reference>
<dbReference type="Proteomes" id="UP001597233">
    <property type="component" value="Unassembled WGS sequence"/>
</dbReference>
<keyword evidence="3" id="KW-1185">Reference proteome</keyword>